<dbReference type="CDD" id="cd00030">
    <property type="entry name" value="C2"/>
    <property type="match status" value="1"/>
</dbReference>
<evidence type="ECO:0000313" key="4">
    <source>
        <dbReference type="EMBL" id="RHZ74594.1"/>
    </source>
</evidence>
<name>A0A397IN60_9GLOM</name>
<dbReference type="InterPro" id="IPR035892">
    <property type="entry name" value="C2_domain_sf"/>
</dbReference>
<dbReference type="InterPro" id="IPR000008">
    <property type="entry name" value="C2_dom"/>
</dbReference>
<evidence type="ECO:0000256" key="1">
    <source>
        <dbReference type="ARBA" id="ARBA00022723"/>
    </source>
</evidence>
<dbReference type="PROSITE" id="PS50004">
    <property type="entry name" value="C2"/>
    <property type="match status" value="1"/>
</dbReference>
<comment type="caution">
    <text evidence="4">The sequence shown here is derived from an EMBL/GenBank/DDBJ whole genome shotgun (WGS) entry which is preliminary data.</text>
</comment>
<dbReference type="SUPFAM" id="SSF49562">
    <property type="entry name" value="C2 domain (Calcium/lipid-binding domain, CaLB)"/>
    <property type="match status" value="1"/>
</dbReference>
<accession>A0A397IN60</accession>
<dbReference type="PANTHER" id="PTHR45911:SF4">
    <property type="entry name" value="MULTIPLE C2 AND TRANSMEMBRANE DOMAIN-CONTAINING PROTEIN"/>
    <property type="match status" value="1"/>
</dbReference>
<dbReference type="EMBL" id="PQFF01000205">
    <property type="protein sequence ID" value="RHZ74594.1"/>
    <property type="molecule type" value="Genomic_DNA"/>
</dbReference>
<reference evidence="4 5" key="1">
    <citation type="submission" date="2018-08" db="EMBL/GenBank/DDBJ databases">
        <title>Genome and evolution of the arbuscular mycorrhizal fungus Diversispora epigaea (formerly Glomus versiforme) and its bacterial endosymbionts.</title>
        <authorList>
            <person name="Sun X."/>
            <person name="Fei Z."/>
            <person name="Harrison M."/>
        </authorList>
    </citation>
    <scope>NUCLEOTIDE SEQUENCE [LARGE SCALE GENOMIC DNA]</scope>
    <source>
        <strain evidence="4 5">IT104</strain>
    </source>
</reference>
<keyword evidence="2" id="KW-0106">Calcium</keyword>
<dbReference type="GO" id="GO:0016020">
    <property type="term" value="C:membrane"/>
    <property type="evidence" value="ECO:0007669"/>
    <property type="project" value="TreeGrafter"/>
</dbReference>
<gene>
    <name evidence="4" type="ORF">Glove_220g42</name>
</gene>
<sequence length="129" mass="14645">MSHSHGHKGTLKVIVVRGKKLKDEDAIGKSDPYVELWIKKDYKQRTTTKKGTVNPEWNETFTFNVDGDHHLYLKVLDDDVVSDDKIGEAKVDLKQVYDSHYLSTDVKLPALLGLTNHGFIQLVLEFAAH</sequence>
<dbReference type="SMART" id="SM00239">
    <property type="entry name" value="C2"/>
    <property type="match status" value="1"/>
</dbReference>
<dbReference type="Gene3D" id="2.60.40.150">
    <property type="entry name" value="C2 domain"/>
    <property type="match status" value="1"/>
</dbReference>
<dbReference type="PANTHER" id="PTHR45911">
    <property type="entry name" value="C2 DOMAIN-CONTAINING PROTEIN"/>
    <property type="match status" value="1"/>
</dbReference>
<evidence type="ECO:0000256" key="2">
    <source>
        <dbReference type="ARBA" id="ARBA00022837"/>
    </source>
</evidence>
<keyword evidence="5" id="KW-1185">Reference proteome</keyword>
<dbReference type="GO" id="GO:0005509">
    <property type="term" value="F:calcium ion binding"/>
    <property type="evidence" value="ECO:0007669"/>
    <property type="project" value="TreeGrafter"/>
</dbReference>
<protein>
    <recommendedName>
        <fullName evidence="3">C2 domain-containing protein</fullName>
    </recommendedName>
</protein>
<dbReference type="AlphaFoldDB" id="A0A397IN60"/>
<dbReference type="Pfam" id="PF00168">
    <property type="entry name" value="C2"/>
    <property type="match status" value="1"/>
</dbReference>
<dbReference type="Proteomes" id="UP000266861">
    <property type="component" value="Unassembled WGS sequence"/>
</dbReference>
<dbReference type="STRING" id="1348612.A0A397IN60"/>
<keyword evidence="1" id="KW-0479">Metal-binding</keyword>
<dbReference type="PRINTS" id="PR00360">
    <property type="entry name" value="C2DOMAIN"/>
</dbReference>
<evidence type="ECO:0000313" key="5">
    <source>
        <dbReference type="Proteomes" id="UP000266861"/>
    </source>
</evidence>
<organism evidence="4 5">
    <name type="scientific">Diversispora epigaea</name>
    <dbReference type="NCBI Taxonomy" id="1348612"/>
    <lineage>
        <taxon>Eukaryota</taxon>
        <taxon>Fungi</taxon>
        <taxon>Fungi incertae sedis</taxon>
        <taxon>Mucoromycota</taxon>
        <taxon>Glomeromycotina</taxon>
        <taxon>Glomeromycetes</taxon>
        <taxon>Diversisporales</taxon>
        <taxon>Diversisporaceae</taxon>
        <taxon>Diversispora</taxon>
    </lineage>
</organism>
<proteinExistence type="predicted"/>
<evidence type="ECO:0000259" key="3">
    <source>
        <dbReference type="PROSITE" id="PS50004"/>
    </source>
</evidence>
<dbReference type="OrthoDB" id="270970at2759"/>
<feature type="domain" description="C2" evidence="3">
    <location>
        <begin position="1"/>
        <end position="106"/>
    </location>
</feature>